<reference evidence="3 5" key="2">
    <citation type="submission" date="2018-12" db="EMBL/GenBank/DDBJ databases">
        <authorList>
            <consortium name="Pathogen Informatics"/>
        </authorList>
    </citation>
    <scope>NUCLEOTIDE SEQUENCE [LARGE SCALE GENOMIC DNA]</scope>
    <source>
        <strain evidence="3 5">NCTC11976</strain>
    </source>
</reference>
<proteinExistence type="predicted"/>
<feature type="transmembrane region" description="Helical" evidence="1">
    <location>
        <begin position="73"/>
        <end position="96"/>
    </location>
</feature>
<evidence type="ECO:0008006" key="6">
    <source>
        <dbReference type="Google" id="ProtNLM"/>
    </source>
</evidence>
<keyword evidence="1" id="KW-0472">Membrane</keyword>
<dbReference type="STRING" id="28084.Lche_1801"/>
<dbReference type="EMBL" id="LNXW01000013">
    <property type="protein sequence ID" value="KTC79781.1"/>
    <property type="molecule type" value="Genomic_DNA"/>
</dbReference>
<reference evidence="2 4" key="1">
    <citation type="submission" date="2015-11" db="EMBL/GenBank/DDBJ databases">
        <title>Genomic analysis of 38 Legionella species identifies large and diverse effector repertoires.</title>
        <authorList>
            <person name="Burstein D."/>
            <person name="Amaro F."/>
            <person name="Zusman T."/>
            <person name="Lifshitz Z."/>
            <person name="Cohen O."/>
            <person name="Gilbert J.A."/>
            <person name="Pupko T."/>
            <person name="Shuman H.A."/>
            <person name="Segal G."/>
        </authorList>
    </citation>
    <scope>NUCLEOTIDE SEQUENCE [LARGE SCALE GENOMIC DNA]</scope>
    <source>
        <strain evidence="2 4">ORW</strain>
    </source>
</reference>
<keyword evidence="1" id="KW-1133">Transmembrane helix</keyword>
<dbReference type="Proteomes" id="UP000277577">
    <property type="component" value="Chromosome"/>
</dbReference>
<gene>
    <name evidence="2" type="ORF">Lche_1801</name>
    <name evidence="3" type="ORF">NCTC11976_02484</name>
</gene>
<protein>
    <recommendedName>
        <fullName evidence="6">Transmembrane protein</fullName>
    </recommendedName>
</protein>
<dbReference type="EMBL" id="LR134173">
    <property type="protein sequence ID" value="VEB37964.1"/>
    <property type="molecule type" value="Genomic_DNA"/>
</dbReference>
<evidence type="ECO:0000313" key="5">
    <source>
        <dbReference type="Proteomes" id="UP000277577"/>
    </source>
</evidence>
<feature type="transmembrane region" description="Helical" evidence="1">
    <location>
        <begin position="20"/>
        <end position="53"/>
    </location>
</feature>
<sequence>MRDPKTFDYIKYFIKRFLRYLLVGTFAGCVTFFPLFLTIILPFLIQLSGVLALHDLVIAKKTGEFLPSFTPMYAYLLSWTFTLAIGLFLFVLLYLAMTGAL</sequence>
<organism evidence="2 4">
    <name type="scientific">Legionella cherrii</name>
    <dbReference type="NCBI Taxonomy" id="28084"/>
    <lineage>
        <taxon>Bacteria</taxon>
        <taxon>Pseudomonadati</taxon>
        <taxon>Pseudomonadota</taxon>
        <taxon>Gammaproteobacteria</taxon>
        <taxon>Legionellales</taxon>
        <taxon>Legionellaceae</taxon>
        <taxon>Legionella</taxon>
    </lineage>
</organism>
<name>A0A0W0SA49_9GAMM</name>
<evidence type="ECO:0000313" key="3">
    <source>
        <dbReference type="EMBL" id="VEB37964.1"/>
    </source>
</evidence>
<keyword evidence="1" id="KW-0812">Transmembrane</keyword>
<evidence type="ECO:0000313" key="2">
    <source>
        <dbReference type="EMBL" id="KTC79781.1"/>
    </source>
</evidence>
<keyword evidence="5" id="KW-1185">Reference proteome</keyword>
<evidence type="ECO:0000313" key="4">
    <source>
        <dbReference type="Proteomes" id="UP000054921"/>
    </source>
</evidence>
<evidence type="ECO:0000256" key="1">
    <source>
        <dbReference type="SAM" id="Phobius"/>
    </source>
</evidence>
<dbReference type="AlphaFoldDB" id="A0A0W0SA49"/>
<dbReference type="PATRIC" id="fig|28084.5.peg.1949"/>
<accession>A0A0W0SA49</accession>
<dbReference type="Proteomes" id="UP000054921">
    <property type="component" value="Unassembled WGS sequence"/>
</dbReference>